<dbReference type="GO" id="GO:0006032">
    <property type="term" value="P:chitin catabolic process"/>
    <property type="evidence" value="ECO:0007669"/>
    <property type="project" value="UniProtKB-KW"/>
</dbReference>
<sequence length="427" mass="44724">MDWRALDLVSGVEIRSTVLPMLTRTSFLGCLLVALFAAPACGGDDGDGGGQGGSGGIGGGSGGAGGGSGGGPPVGTGERWVSGYYVGYQQDLYPPSEIAWSGLTHLMIGRVVPRADGSLDTSLDLGPDAGPDLARNLVQLAHEHGKAAVVMLGGAGEHEAWVSAASAANRATFVQNLLQLRADFGFDGFDLDWEPIEVADQADFRALAEALRDAAPDAVLTLPVGWVNANAPEVEAFYGEIAPLFDQINVMSYSMAGPWDGWESWHSSALTGHGPTTPSSVESSIDGYLSAGVPAAKLGVGIGFYGSCWSAPVTAPGMAVDGATIVADDNVMSFTRIMDNYYAPERRLWDETARAPYLSYPSPQGAQGCTFISYEDEASILEKGEFVRGRGLGGAIVWTINEGYLPDRPEGQRSPLMQALAEAFLHE</sequence>
<evidence type="ECO:0000313" key="10">
    <source>
        <dbReference type="EMBL" id="EYF04661.1"/>
    </source>
</evidence>
<name>A0A017T7V2_9BACT</name>
<organism evidence="10 11">
    <name type="scientific">Chondromyces apiculatus DSM 436</name>
    <dbReference type="NCBI Taxonomy" id="1192034"/>
    <lineage>
        <taxon>Bacteria</taxon>
        <taxon>Pseudomonadati</taxon>
        <taxon>Myxococcota</taxon>
        <taxon>Polyangia</taxon>
        <taxon>Polyangiales</taxon>
        <taxon>Polyangiaceae</taxon>
        <taxon>Chondromyces</taxon>
    </lineage>
</organism>
<keyword evidence="4" id="KW-0119">Carbohydrate metabolism</keyword>
<dbReference type="GO" id="GO:0005975">
    <property type="term" value="P:carbohydrate metabolic process"/>
    <property type="evidence" value="ECO:0007669"/>
    <property type="project" value="InterPro"/>
</dbReference>
<evidence type="ECO:0000256" key="3">
    <source>
        <dbReference type="ARBA" id="ARBA00022801"/>
    </source>
</evidence>
<protein>
    <recommendedName>
        <fullName evidence="2">chitinase</fullName>
        <ecNumber evidence="2">3.2.1.14</ecNumber>
    </recommendedName>
</protein>
<evidence type="ECO:0000256" key="2">
    <source>
        <dbReference type="ARBA" id="ARBA00012729"/>
    </source>
</evidence>
<dbReference type="PROSITE" id="PS51910">
    <property type="entry name" value="GH18_2"/>
    <property type="match status" value="1"/>
</dbReference>
<dbReference type="InterPro" id="IPR017853">
    <property type="entry name" value="GH"/>
</dbReference>
<evidence type="ECO:0000259" key="9">
    <source>
        <dbReference type="PROSITE" id="PS51910"/>
    </source>
</evidence>
<feature type="domain" description="GH18" evidence="9">
    <location>
        <begin position="79"/>
        <end position="427"/>
    </location>
</feature>
<dbReference type="SMART" id="SM00636">
    <property type="entry name" value="Glyco_18"/>
    <property type="match status" value="1"/>
</dbReference>
<evidence type="ECO:0000256" key="7">
    <source>
        <dbReference type="RuleBase" id="RU004453"/>
    </source>
</evidence>
<keyword evidence="5 6" id="KW-0326">Glycosidase</keyword>
<dbReference type="InterPro" id="IPR029070">
    <property type="entry name" value="Chitinase_insertion_sf"/>
</dbReference>
<proteinExistence type="inferred from homology"/>
<keyword evidence="11" id="KW-1185">Reference proteome</keyword>
<dbReference type="GO" id="GO:0008843">
    <property type="term" value="F:endochitinase activity"/>
    <property type="evidence" value="ECO:0007669"/>
    <property type="project" value="UniProtKB-EC"/>
</dbReference>
<reference evidence="10 11" key="1">
    <citation type="submission" date="2013-05" db="EMBL/GenBank/DDBJ databases">
        <title>Genome assembly of Chondromyces apiculatus DSM 436.</title>
        <authorList>
            <person name="Sharma G."/>
            <person name="Khatri I."/>
            <person name="Kaur C."/>
            <person name="Mayilraj S."/>
            <person name="Subramanian S."/>
        </authorList>
    </citation>
    <scope>NUCLEOTIDE SEQUENCE [LARGE SCALE GENOMIC DNA]</scope>
    <source>
        <strain evidence="10 11">DSM 436</strain>
    </source>
</reference>
<dbReference type="PANTHER" id="PTHR11177:SF317">
    <property type="entry name" value="CHITINASE 12-RELATED"/>
    <property type="match status" value="1"/>
</dbReference>
<dbReference type="PANTHER" id="PTHR11177">
    <property type="entry name" value="CHITINASE"/>
    <property type="match status" value="1"/>
</dbReference>
<dbReference type="PROSITE" id="PS01095">
    <property type="entry name" value="GH18_1"/>
    <property type="match status" value="1"/>
</dbReference>
<keyword evidence="3 6" id="KW-0378">Hydrolase</keyword>
<comment type="similarity">
    <text evidence="7">Belongs to the glycosyl hydrolase 18 family.</text>
</comment>
<comment type="catalytic activity">
    <reaction evidence="1">
        <text>Random endo-hydrolysis of N-acetyl-beta-D-glucosaminide (1-&gt;4)-beta-linkages in chitin and chitodextrins.</text>
        <dbReference type="EC" id="3.2.1.14"/>
    </reaction>
</comment>
<evidence type="ECO:0000256" key="5">
    <source>
        <dbReference type="ARBA" id="ARBA00023295"/>
    </source>
</evidence>
<dbReference type="eggNOG" id="COG3325">
    <property type="taxonomic scope" value="Bacteria"/>
</dbReference>
<accession>A0A017T7V2</accession>
<evidence type="ECO:0000256" key="6">
    <source>
        <dbReference type="RuleBase" id="RU000489"/>
    </source>
</evidence>
<dbReference type="SUPFAM" id="SSF51445">
    <property type="entry name" value="(Trans)glycosidases"/>
    <property type="match status" value="1"/>
</dbReference>
<keyword evidence="4" id="KW-0146">Chitin degradation</keyword>
<dbReference type="InterPro" id="IPR050314">
    <property type="entry name" value="Glycosyl_Hydrlase_18"/>
</dbReference>
<evidence type="ECO:0000256" key="4">
    <source>
        <dbReference type="ARBA" id="ARBA00023024"/>
    </source>
</evidence>
<dbReference type="InterPro" id="IPR001223">
    <property type="entry name" value="Glyco_hydro18_cat"/>
</dbReference>
<dbReference type="EMBL" id="ASRX01000031">
    <property type="protein sequence ID" value="EYF04661.1"/>
    <property type="molecule type" value="Genomic_DNA"/>
</dbReference>
<dbReference type="Gene3D" id="3.20.20.80">
    <property type="entry name" value="Glycosidases"/>
    <property type="match status" value="1"/>
</dbReference>
<dbReference type="Gene3D" id="3.10.50.10">
    <property type="match status" value="1"/>
</dbReference>
<evidence type="ECO:0000256" key="1">
    <source>
        <dbReference type="ARBA" id="ARBA00000822"/>
    </source>
</evidence>
<evidence type="ECO:0000256" key="8">
    <source>
        <dbReference type="SAM" id="MobiDB-lite"/>
    </source>
</evidence>
<evidence type="ECO:0000313" key="11">
    <source>
        <dbReference type="Proteomes" id="UP000019678"/>
    </source>
</evidence>
<dbReference type="Pfam" id="PF00704">
    <property type="entry name" value="Glyco_hydro_18"/>
    <property type="match status" value="1"/>
</dbReference>
<dbReference type="EC" id="3.2.1.14" evidence="2"/>
<comment type="caution">
    <text evidence="10">The sequence shown here is derived from an EMBL/GenBank/DDBJ whole genome shotgun (WGS) entry which is preliminary data.</text>
</comment>
<dbReference type="GO" id="GO:0008061">
    <property type="term" value="F:chitin binding"/>
    <property type="evidence" value="ECO:0007669"/>
    <property type="project" value="InterPro"/>
</dbReference>
<dbReference type="InterPro" id="IPR001579">
    <property type="entry name" value="Glyco_hydro_18_chit_AS"/>
</dbReference>
<dbReference type="Proteomes" id="UP000019678">
    <property type="component" value="Unassembled WGS sequence"/>
</dbReference>
<dbReference type="STRING" id="1192034.CAP_4337"/>
<feature type="region of interest" description="Disordered" evidence="8">
    <location>
        <begin position="49"/>
        <end position="73"/>
    </location>
</feature>
<dbReference type="GO" id="GO:0005576">
    <property type="term" value="C:extracellular region"/>
    <property type="evidence" value="ECO:0007669"/>
    <property type="project" value="TreeGrafter"/>
</dbReference>
<dbReference type="AlphaFoldDB" id="A0A017T7V2"/>
<dbReference type="InterPro" id="IPR011583">
    <property type="entry name" value="Chitinase_II/V-like_cat"/>
</dbReference>
<gene>
    <name evidence="10" type="ORF">CAP_4337</name>
</gene>
<keyword evidence="4" id="KW-0624">Polysaccharide degradation</keyword>